<dbReference type="PANTHER" id="PTHR10584">
    <property type="entry name" value="SUGAR KINASE"/>
    <property type="match status" value="1"/>
</dbReference>
<feature type="domain" description="Carbohydrate kinase PfkB" evidence="3">
    <location>
        <begin position="11"/>
        <end position="268"/>
    </location>
</feature>
<dbReference type="PANTHER" id="PTHR10584:SF166">
    <property type="entry name" value="RIBOKINASE"/>
    <property type="match status" value="1"/>
</dbReference>
<keyword evidence="1" id="KW-0808">Transferase</keyword>
<evidence type="ECO:0000256" key="1">
    <source>
        <dbReference type="ARBA" id="ARBA00022679"/>
    </source>
</evidence>
<comment type="caution">
    <text evidence="4">The sequence shown here is derived from an EMBL/GenBank/DDBJ whole genome shotgun (WGS) entry which is preliminary data.</text>
</comment>
<organism evidence="4 5">
    <name type="scientific">Candidatus Kerfeldbacteria bacterium CG08_land_8_20_14_0_20_43_14</name>
    <dbReference type="NCBI Taxonomy" id="2014246"/>
    <lineage>
        <taxon>Bacteria</taxon>
        <taxon>Candidatus Kerfeldiibacteriota</taxon>
    </lineage>
</organism>
<gene>
    <name evidence="4" type="ORF">COT26_02445</name>
</gene>
<evidence type="ECO:0000313" key="5">
    <source>
        <dbReference type="Proteomes" id="UP000236845"/>
    </source>
</evidence>
<evidence type="ECO:0000313" key="4">
    <source>
        <dbReference type="EMBL" id="PIS40604.1"/>
    </source>
</evidence>
<accession>A0A2H0YQ31</accession>
<dbReference type="GO" id="GO:0016301">
    <property type="term" value="F:kinase activity"/>
    <property type="evidence" value="ECO:0007669"/>
    <property type="project" value="UniProtKB-KW"/>
</dbReference>
<sequence length="268" mass="29895">MLHAAYEILSSDYQAEPGGSAYIFTKVLKSLGLRPIFIGQVGNDVLGKILIQKINNDRVNVELNINPKAQTNMSANVSGDKNNSISLTADNANQLFKPKELLVQIQKQLPKSKALYIGGYFKMPQLSKTYWQLAKHAKKERCLVILDHGTVHHQVKSTQLKQVLKLLPFVNYYLSNQEEFLRVMKAESLLTAFKKFQKIAKFSTVVVKRGQKGASIFKADKVVTIPTIQVRALHTVGAGDSFNAGFLHGVLKNYSILKSIRFANTYAA</sequence>
<name>A0A2H0YQ31_9BACT</name>
<dbReference type="Pfam" id="PF00294">
    <property type="entry name" value="PfkB"/>
    <property type="match status" value="1"/>
</dbReference>
<dbReference type="AlphaFoldDB" id="A0A2H0YQ31"/>
<evidence type="ECO:0000259" key="3">
    <source>
        <dbReference type="Pfam" id="PF00294"/>
    </source>
</evidence>
<reference evidence="5" key="1">
    <citation type="submission" date="2017-09" db="EMBL/GenBank/DDBJ databases">
        <title>Depth-based differentiation of microbial function through sediment-hosted aquifers and enrichment of novel symbionts in the deep terrestrial subsurface.</title>
        <authorList>
            <person name="Probst A.J."/>
            <person name="Ladd B."/>
            <person name="Jarett J.K."/>
            <person name="Geller-Mcgrath D.E."/>
            <person name="Sieber C.M.K."/>
            <person name="Emerson J.B."/>
            <person name="Anantharaman K."/>
            <person name="Thomas B.C."/>
            <person name="Malmstrom R."/>
            <person name="Stieglmeier M."/>
            <person name="Klingl A."/>
            <person name="Woyke T."/>
            <person name="Ryan C.M."/>
            <person name="Banfield J.F."/>
        </authorList>
    </citation>
    <scope>NUCLEOTIDE SEQUENCE [LARGE SCALE GENOMIC DNA]</scope>
</reference>
<proteinExistence type="predicted"/>
<dbReference type="SUPFAM" id="SSF53613">
    <property type="entry name" value="Ribokinase-like"/>
    <property type="match status" value="1"/>
</dbReference>
<dbReference type="EMBL" id="PEXW01000055">
    <property type="protein sequence ID" value="PIS40604.1"/>
    <property type="molecule type" value="Genomic_DNA"/>
</dbReference>
<evidence type="ECO:0000256" key="2">
    <source>
        <dbReference type="ARBA" id="ARBA00022777"/>
    </source>
</evidence>
<dbReference type="Proteomes" id="UP000236845">
    <property type="component" value="Unassembled WGS sequence"/>
</dbReference>
<dbReference type="Gene3D" id="3.40.1190.20">
    <property type="match status" value="1"/>
</dbReference>
<dbReference type="InterPro" id="IPR011611">
    <property type="entry name" value="PfkB_dom"/>
</dbReference>
<protein>
    <recommendedName>
        <fullName evidence="3">Carbohydrate kinase PfkB domain-containing protein</fullName>
    </recommendedName>
</protein>
<dbReference type="InterPro" id="IPR029056">
    <property type="entry name" value="Ribokinase-like"/>
</dbReference>
<keyword evidence="2" id="KW-0418">Kinase</keyword>